<dbReference type="Gene3D" id="3.20.80.10">
    <property type="entry name" value="Regulatory factor, effector binding domain"/>
    <property type="match status" value="1"/>
</dbReference>
<keyword evidence="3" id="KW-1185">Reference proteome</keyword>
<dbReference type="EMBL" id="JAHESD010000029">
    <property type="protein sequence ID" value="MBT1704325.1"/>
    <property type="molecule type" value="Genomic_DNA"/>
</dbReference>
<dbReference type="SUPFAM" id="SSF55136">
    <property type="entry name" value="Probable bacterial effector-binding domain"/>
    <property type="match status" value="1"/>
</dbReference>
<dbReference type="InterPro" id="IPR029442">
    <property type="entry name" value="GyrI-like"/>
</dbReference>
<protein>
    <submittedName>
        <fullName evidence="2">GyrI-like domain-containing protein</fullName>
    </submittedName>
</protein>
<reference evidence="2 3" key="1">
    <citation type="submission" date="2021-05" db="EMBL/GenBank/DDBJ databases">
        <title>A Polyphasic approach of four new species of the genus Ohtaekwangia: Ohtaekwangia histidinii sp. nov., Ohtaekwangia cretensis sp. nov., Ohtaekwangia indiensis sp. nov., Ohtaekwangia reichenbachii sp. nov. from diverse environment.</title>
        <authorList>
            <person name="Octaviana S."/>
        </authorList>
    </citation>
    <scope>NUCLEOTIDE SEQUENCE [LARGE SCALE GENOMIC DNA]</scope>
    <source>
        <strain evidence="2 3">PWU20</strain>
    </source>
</reference>
<evidence type="ECO:0000259" key="1">
    <source>
        <dbReference type="Pfam" id="PF06445"/>
    </source>
</evidence>
<sequence>MDKLDLTKKFKSYYHAKTKPEIVEIEPAQFLSIKGKGDPSEAEFISKIQALYATAYTIKFIYKSKGKDFVVPKLEGLWRFDESLSNNTTISETPKAIPRSEWQYQLLIRMPDYVNNRTIINAALQVVEKKKIEEAENVHLLNLHEGKCIQILHVGPFHREPETLQLIQDFSNKHQLLKNGLHHEIYLSDFRKTPPDKLKTILREPVR</sequence>
<dbReference type="InterPro" id="IPR011256">
    <property type="entry name" value="Reg_factor_effector_dom_sf"/>
</dbReference>
<dbReference type="Pfam" id="PF06445">
    <property type="entry name" value="GyrI-like"/>
    <property type="match status" value="1"/>
</dbReference>
<comment type="caution">
    <text evidence="2">The sequence shown here is derived from an EMBL/GenBank/DDBJ whole genome shotgun (WGS) entry which is preliminary data.</text>
</comment>
<proteinExistence type="predicted"/>
<dbReference type="RefSeq" id="WP_254154284.1">
    <property type="nucleotide sequence ID" value="NZ_JAHESD010000029.1"/>
</dbReference>
<evidence type="ECO:0000313" key="3">
    <source>
        <dbReference type="Proteomes" id="UP000772618"/>
    </source>
</evidence>
<gene>
    <name evidence="2" type="ORF">KK060_13605</name>
</gene>
<dbReference type="Proteomes" id="UP000772618">
    <property type="component" value="Unassembled WGS sequence"/>
</dbReference>
<name>A0ABS5VSB6_9BACT</name>
<feature type="domain" description="GyrI-like small molecule binding" evidence="1">
    <location>
        <begin position="19"/>
        <end position="202"/>
    </location>
</feature>
<dbReference type="InterPro" id="IPR008319">
    <property type="entry name" value="GyrI-like_CCH_Lin2189-like"/>
</dbReference>
<organism evidence="2 3">
    <name type="scientific">Chryseosolibacter indicus</name>
    <dbReference type="NCBI Taxonomy" id="2782351"/>
    <lineage>
        <taxon>Bacteria</taxon>
        <taxon>Pseudomonadati</taxon>
        <taxon>Bacteroidota</taxon>
        <taxon>Cytophagia</taxon>
        <taxon>Cytophagales</taxon>
        <taxon>Chryseotaleaceae</taxon>
        <taxon>Chryseosolibacter</taxon>
    </lineage>
</organism>
<evidence type="ECO:0000313" key="2">
    <source>
        <dbReference type="EMBL" id="MBT1704325.1"/>
    </source>
</evidence>
<dbReference type="PIRSF" id="PIRSF031644">
    <property type="entry name" value="UCP031644"/>
    <property type="match status" value="1"/>
</dbReference>
<accession>A0ABS5VSB6</accession>